<reference evidence="2" key="4">
    <citation type="submission" date="2019-03" db="UniProtKB">
        <authorList>
            <consortium name="EnsemblPlants"/>
        </authorList>
    </citation>
    <scope>IDENTIFICATION</scope>
</reference>
<organism evidence="2 3">
    <name type="scientific">Aegilops tauschii subsp. strangulata</name>
    <name type="common">Goatgrass</name>
    <dbReference type="NCBI Taxonomy" id="200361"/>
    <lineage>
        <taxon>Eukaryota</taxon>
        <taxon>Viridiplantae</taxon>
        <taxon>Streptophyta</taxon>
        <taxon>Embryophyta</taxon>
        <taxon>Tracheophyta</taxon>
        <taxon>Spermatophyta</taxon>
        <taxon>Magnoliopsida</taxon>
        <taxon>Liliopsida</taxon>
        <taxon>Poales</taxon>
        <taxon>Poaceae</taxon>
        <taxon>BOP clade</taxon>
        <taxon>Pooideae</taxon>
        <taxon>Triticodae</taxon>
        <taxon>Triticeae</taxon>
        <taxon>Triticinae</taxon>
        <taxon>Aegilops</taxon>
    </lineage>
</organism>
<proteinExistence type="predicted"/>
<evidence type="ECO:0000313" key="3">
    <source>
        <dbReference type="Proteomes" id="UP000015105"/>
    </source>
</evidence>
<evidence type="ECO:0000313" key="2">
    <source>
        <dbReference type="EnsemblPlants" id="AET4Gv20207900.8"/>
    </source>
</evidence>
<dbReference type="SMART" id="SM00248">
    <property type="entry name" value="ANK"/>
    <property type="match status" value="2"/>
</dbReference>
<sequence length="145" mass="16301">MVTNTTYMGMNALHAAGGGGKLPIYRHLVEEVKMDVDMPDTAQEFTPVSHAIMYGHLPAVRYLLDHGADLHQRRGKITLLHMAVVHGMKWNFTCWPEYSLVSFSQSFTIALLPCFVLELFLSQNCFYAGPTRVIKVGLLYQVLIS</sequence>
<dbReference type="InterPro" id="IPR036770">
    <property type="entry name" value="Ankyrin_rpt-contain_sf"/>
</dbReference>
<keyword evidence="1" id="KW-0040">ANK repeat</keyword>
<dbReference type="InterPro" id="IPR002110">
    <property type="entry name" value="Ankyrin_rpt"/>
</dbReference>
<feature type="repeat" description="ANK" evidence="1">
    <location>
        <begin position="43"/>
        <end position="75"/>
    </location>
</feature>
<dbReference type="PANTHER" id="PTHR46224:SF25">
    <property type="entry name" value="OS12G0636100 PROTEIN"/>
    <property type="match status" value="1"/>
</dbReference>
<evidence type="ECO:0000256" key="1">
    <source>
        <dbReference type="PROSITE-ProRule" id="PRU00023"/>
    </source>
</evidence>
<dbReference type="Proteomes" id="UP000015105">
    <property type="component" value="Chromosome 4D"/>
</dbReference>
<reference evidence="2" key="3">
    <citation type="journal article" date="2017" name="Nature">
        <title>Genome sequence of the progenitor of the wheat D genome Aegilops tauschii.</title>
        <authorList>
            <person name="Luo M.C."/>
            <person name="Gu Y.Q."/>
            <person name="Puiu D."/>
            <person name="Wang H."/>
            <person name="Twardziok S.O."/>
            <person name="Deal K.R."/>
            <person name="Huo N."/>
            <person name="Zhu T."/>
            <person name="Wang L."/>
            <person name="Wang Y."/>
            <person name="McGuire P.E."/>
            <person name="Liu S."/>
            <person name="Long H."/>
            <person name="Ramasamy R.K."/>
            <person name="Rodriguez J.C."/>
            <person name="Van S.L."/>
            <person name="Yuan L."/>
            <person name="Wang Z."/>
            <person name="Xia Z."/>
            <person name="Xiao L."/>
            <person name="Anderson O.D."/>
            <person name="Ouyang S."/>
            <person name="Liang Y."/>
            <person name="Zimin A.V."/>
            <person name="Pertea G."/>
            <person name="Qi P."/>
            <person name="Bennetzen J.L."/>
            <person name="Dai X."/>
            <person name="Dawson M.W."/>
            <person name="Muller H.G."/>
            <person name="Kugler K."/>
            <person name="Rivarola-Duarte L."/>
            <person name="Spannagl M."/>
            <person name="Mayer K.F.X."/>
            <person name="Lu F.H."/>
            <person name="Bevan M.W."/>
            <person name="Leroy P."/>
            <person name="Li P."/>
            <person name="You F.M."/>
            <person name="Sun Q."/>
            <person name="Liu Z."/>
            <person name="Lyons E."/>
            <person name="Wicker T."/>
            <person name="Salzberg S.L."/>
            <person name="Devos K.M."/>
            <person name="Dvorak J."/>
        </authorList>
    </citation>
    <scope>NUCLEOTIDE SEQUENCE [LARGE SCALE GENOMIC DNA]</scope>
    <source>
        <strain evidence="2">cv. AL8/78</strain>
    </source>
</reference>
<dbReference type="AlphaFoldDB" id="A0A453HJK5"/>
<dbReference type="PANTHER" id="PTHR46224">
    <property type="entry name" value="ANKYRIN REPEAT FAMILY PROTEIN"/>
    <property type="match status" value="1"/>
</dbReference>
<accession>A0A453HJK5</accession>
<dbReference type="Gramene" id="AET4Gv20207900.8">
    <property type="protein sequence ID" value="AET4Gv20207900.8"/>
    <property type="gene ID" value="AET4Gv20207900"/>
</dbReference>
<name>A0A453HJK5_AEGTS</name>
<dbReference type="SUPFAM" id="SSF48403">
    <property type="entry name" value="Ankyrin repeat"/>
    <property type="match status" value="1"/>
</dbReference>
<keyword evidence="3" id="KW-1185">Reference proteome</keyword>
<dbReference type="EnsemblPlants" id="AET4Gv20207900.8">
    <property type="protein sequence ID" value="AET4Gv20207900.8"/>
    <property type="gene ID" value="AET4Gv20207900"/>
</dbReference>
<reference evidence="2" key="5">
    <citation type="journal article" date="2021" name="G3 (Bethesda)">
        <title>Aegilops tauschii genome assembly Aet v5.0 features greater sequence contiguity and improved annotation.</title>
        <authorList>
            <person name="Wang L."/>
            <person name="Zhu T."/>
            <person name="Rodriguez J.C."/>
            <person name="Deal K.R."/>
            <person name="Dubcovsky J."/>
            <person name="McGuire P.E."/>
            <person name="Lux T."/>
            <person name="Spannagl M."/>
            <person name="Mayer K.F.X."/>
            <person name="Baldrich P."/>
            <person name="Meyers B.C."/>
            <person name="Huo N."/>
            <person name="Gu Y.Q."/>
            <person name="Zhou H."/>
            <person name="Devos K.M."/>
            <person name="Bennetzen J.L."/>
            <person name="Unver T."/>
            <person name="Budak H."/>
            <person name="Gulick P.J."/>
            <person name="Galiba G."/>
            <person name="Kalapos B."/>
            <person name="Nelson D.R."/>
            <person name="Li P."/>
            <person name="You F.M."/>
            <person name="Luo M.C."/>
            <person name="Dvorak J."/>
        </authorList>
    </citation>
    <scope>NUCLEOTIDE SEQUENCE [LARGE SCALE GENOMIC DNA]</scope>
    <source>
        <strain evidence="2">cv. AL8/78</strain>
    </source>
</reference>
<dbReference type="InterPro" id="IPR051616">
    <property type="entry name" value="Cul2-RING_E3_ligase_SR"/>
</dbReference>
<dbReference type="Gene3D" id="1.25.40.20">
    <property type="entry name" value="Ankyrin repeat-containing domain"/>
    <property type="match status" value="1"/>
</dbReference>
<reference evidence="3" key="1">
    <citation type="journal article" date="2014" name="Science">
        <title>Ancient hybridizations among the ancestral genomes of bread wheat.</title>
        <authorList>
            <consortium name="International Wheat Genome Sequencing Consortium,"/>
            <person name="Marcussen T."/>
            <person name="Sandve S.R."/>
            <person name="Heier L."/>
            <person name="Spannagl M."/>
            <person name="Pfeifer M."/>
            <person name="Jakobsen K.S."/>
            <person name="Wulff B.B."/>
            <person name="Steuernagel B."/>
            <person name="Mayer K.F."/>
            <person name="Olsen O.A."/>
        </authorList>
    </citation>
    <scope>NUCLEOTIDE SEQUENCE [LARGE SCALE GENOMIC DNA]</scope>
    <source>
        <strain evidence="3">cv. AL8/78</strain>
    </source>
</reference>
<protein>
    <submittedName>
        <fullName evidence="2">Uncharacterized protein</fullName>
    </submittedName>
</protein>
<dbReference type="Pfam" id="PF12796">
    <property type="entry name" value="Ank_2"/>
    <property type="match status" value="1"/>
</dbReference>
<dbReference type="PROSITE" id="PS50088">
    <property type="entry name" value="ANK_REPEAT"/>
    <property type="match status" value="1"/>
</dbReference>
<dbReference type="PROSITE" id="PS50297">
    <property type="entry name" value="ANK_REP_REGION"/>
    <property type="match status" value="1"/>
</dbReference>
<reference evidence="3" key="2">
    <citation type="journal article" date="2017" name="Nat. Plants">
        <title>The Aegilops tauschii genome reveals multiple impacts of transposons.</title>
        <authorList>
            <person name="Zhao G."/>
            <person name="Zou C."/>
            <person name="Li K."/>
            <person name="Wang K."/>
            <person name="Li T."/>
            <person name="Gao L."/>
            <person name="Zhang X."/>
            <person name="Wang H."/>
            <person name="Yang Z."/>
            <person name="Liu X."/>
            <person name="Jiang W."/>
            <person name="Mao L."/>
            <person name="Kong X."/>
            <person name="Jiao Y."/>
            <person name="Jia J."/>
        </authorList>
    </citation>
    <scope>NUCLEOTIDE SEQUENCE [LARGE SCALE GENOMIC DNA]</scope>
    <source>
        <strain evidence="3">cv. AL8/78</strain>
    </source>
</reference>